<feature type="domain" description="Brl1/Brr6" evidence="2">
    <location>
        <begin position="34"/>
        <end position="136"/>
    </location>
</feature>
<dbReference type="Pfam" id="PF10104">
    <property type="entry name" value="Brr6_like_C_C"/>
    <property type="match status" value="1"/>
</dbReference>
<keyword evidence="1" id="KW-1133">Transmembrane helix</keyword>
<keyword evidence="1" id="KW-0812">Transmembrane</keyword>
<evidence type="ECO:0000256" key="1">
    <source>
        <dbReference type="SAM" id="Phobius"/>
    </source>
</evidence>
<organism evidence="3">
    <name type="scientific">Absidia glauca</name>
    <name type="common">Pin mould</name>
    <dbReference type="NCBI Taxonomy" id="4829"/>
    <lineage>
        <taxon>Eukaryota</taxon>
        <taxon>Fungi</taxon>
        <taxon>Fungi incertae sedis</taxon>
        <taxon>Mucoromycota</taxon>
        <taxon>Mucoromycotina</taxon>
        <taxon>Mucoromycetes</taxon>
        <taxon>Mucorales</taxon>
        <taxon>Cunninghamellaceae</taxon>
        <taxon>Absidia</taxon>
    </lineage>
</organism>
<dbReference type="EMBL" id="LT554760">
    <property type="protein sequence ID" value="SAM07580.1"/>
    <property type="molecule type" value="Genomic_DNA"/>
</dbReference>
<dbReference type="InterPro" id="IPR040202">
    <property type="entry name" value="Brl1/Brr6"/>
</dbReference>
<dbReference type="GO" id="GO:0006998">
    <property type="term" value="P:nuclear envelope organization"/>
    <property type="evidence" value="ECO:0007669"/>
    <property type="project" value="InterPro"/>
</dbReference>
<sequence>MSANKRRKTTHETFSEPSVWRNPFSFSSETPLILSSYAGLIFYTIVTTATFILLFLGLRAIQQEISVRIRQHAYDLEDSIDQCRQKYRENQCSAMATSPILSKYCEEWLKYPFYPLYRSNSFPSTYMTLTFLFIYA</sequence>
<dbReference type="SMART" id="SM01042">
    <property type="entry name" value="Brr6_like_C_C"/>
    <property type="match status" value="1"/>
</dbReference>
<gene>
    <name evidence="3" type="primary">ABSGL_13223.1 scaffold 13659</name>
</gene>
<keyword evidence="1" id="KW-0472">Membrane</keyword>
<keyword evidence="4" id="KW-1185">Reference proteome</keyword>
<dbReference type="InterPro" id="IPR018767">
    <property type="entry name" value="Brl1/Brr6_dom"/>
</dbReference>
<dbReference type="OMA" id="ENQCSAM"/>
<dbReference type="PANTHER" id="PTHR28136:SF1">
    <property type="entry name" value="NUCLEUS EXPORT PROTEIN BRL1"/>
    <property type="match status" value="1"/>
</dbReference>
<accession>A0A168RZ16</accession>
<name>A0A168RZ16_ABSGL</name>
<dbReference type="Proteomes" id="UP000078561">
    <property type="component" value="Unassembled WGS sequence"/>
</dbReference>
<evidence type="ECO:0000313" key="3">
    <source>
        <dbReference type="EMBL" id="SAM07580.1"/>
    </source>
</evidence>
<protein>
    <recommendedName>
        <fullName evidence="2">Brl1/Brr6 domain-containing protein</fullName>
    </recommendedName>
</protein>
<dbReference type="OrthoDB" id="5961at2759"/>
<dbReference type="GO" id="GO:0031965">
    <property type="term" value="C:nuclear membrane"/>
    <property type="evidence" value="ECO:0007669"/>
    <property type="project" value="InterPro"/>
</dbReference>
<evidence type="ECO:0000313" key="4">
    <source>
        <dbReference type="Proteomes" id="UP000078561"/>
    </source>
</evidence>
<dbReference type="InParanoid" id="A0A168RZ16"/>
<reference evidence="3" key="1">
    <citation type="submission" date="2016-04" db="EMBL/GenBank/DDBJ databases">
        <authorList>
            <person name="Evans L.H."/>
            <person name="Alamgir A."/>
            <person name="Owens N."/>
            <person name="Weber N.D."/>
            <person name="Virtaneva K."/>
            <person name="Barbian K."/>
            <person name="Babar A."/>
            <person name="Rosenke K."/>
        </authorList>
    </citation>
    <scope>NUCLEOTIDE SEQUENCE [LARGE SCALE GENOMIC DNA]</scope>
    <source>
        <strain evidence="3">CBS 101.48</strain>
    </source>
</reference>
<dbReference type="AlphaFoldDB" id="A0A168RZ16"/>
<dbReference type="GO" id="GO:0055088">
    <property type="term" value="P:lipid homeostasis"/>
    <property type="evidence" value="ECO:0007669"/>
    <property type="project" value="InterPro"/>
</dbReference>
<proteinExistence type="predicted"/>
<dbReference type="PANTHER" id="PTHR28136">
    <property type="entry name" value="NUCLEUS EXPORT PROTEIN BRR6"/>
    <property type="match status" value="1"/>
</dbReference>
<evidence type="ECO:0000259" key="2">
    <source>
        <dbReference type="SMART" id="SM01042"/>
    </source>
</evidence>
<feature type="transmembrane region" description="Helical" evidence="1">
    <location>
        <begin position="40"/>
        <end position="61"/>
    </location>
</feature>